<dbReference type="InterPro" id="IPR018334">
    <property type="entry name" value="ArsR_HTH"/>
</dbReference>
<sequence>MARELKNGIISNDKDVNDLINVDKIEVCVLENETDIEVCDIQKTNDKLVEEIKRSIPRNEVLDDLSELFKVFGDITRIKIIYAIKDNEMCVCDIAKFLGMSQSAISHQLRVLKKARLVKYRREGKTVYYSLDDEHVNKIFEFGLSHVNEMYY</sequence>
<feature type="domain" description="HTH arsR-type" evidence="5">
    <location>
        <begin position="57"/>
        <end position="151"/>
    </location>
</feature>
<reference evidence="6 7" key="1">
    <citation type="submission" date="2019-08" db="EMBL/GenBank/DDBJ databases">
        <title>In-depth cultivation of the pig gut microbiome towards novel bacterial diversity and tailored functional studies.</title>
        <authorList>
            <person name="Wylensek D."/>
            <person name="Hitch T.C.A."/>
            <person name="Clavel T."/>
        </authorList>
    </citation>
    <scope>NUCLEOTIDE SEQUENCE [LARGE SCALE GENOMIC DNA]</scope>
    <source>
        <strain evidence="6 7">WCA-SAB-591-4A-A</strain>
    </source>
</reference>
<dbReference type="CDD" id="cd00090">
    <property type="entry name" value="HTH_ARSR"/>
    <property type="match status" value="1"/>
</dbReference>
<dbReference type="Proteomes" id="UP000440713">
    <property type="component" value="Unassembled WGS sequence"/>
</dbReference>
<dbReference type="EMBL" id="VUNE01000001">
    <property type="protein sequence ID" value="MST61690.1"/>
    <property type="molecule type" value="Genomic_DNA"/>
</dbReference>
<evidence type="ECO:0000313" key="7">
    <source>
        <dbReference type="Proteomes" id="UP000440713"/>
    </source>
</evidence>
<dbReference type="GO" id="GO:0046686">
    <property type="term" value="P:response to cadmium ion"/>
    <property type="evidence" value="ECO:0007669"/>
    <property type="project" value="UniProtKB-KW"/>
</dbReference>
<evidence type="ECO:0000259" key="5">
    <source>
        <dbReference type="PROSITE" id="PS50987"/>
    </source>
</evidence>
<dbReference type="GO" id="GO:0003700">
    <property type="term" value="F:DNA-binding transcription factor activity"/>
    <property type="evidence" value="ECO:0007669"/>
    <property type="project" value="InterPro"/>
</dbReference>
<dbReference type="InterPro" id="IPR001845">
    <property type="entry name" value="HTH_ArsR_DNA-bd_dom"/>
</dbReference>
<keyword evidence="4" id="KW-0105">Cadmium resistance</keyword>
<evidence type="ECO:0000313" key="6">
    <source>
        <dbReference type="EMBL" id="MST61690.1"/>
    </source>
</evidence>
<dbReference type="GO" id="GO:0003677">
    <property type="term" value="F:DNA binding"/>
    <property type="evidence" value="ECO:0007669"/>
    <property type="project" value="UniProtKB-KW"/>
</dbReference>
<dbReference type="PANTHER" id="PTHR43132">
    <property type="entry name" value="ARSENICAL RESISTANCE OPERON REPRESSOR ARSR-RELATED"/>
    <property type="match status" value="1"/>
</dbReference>
<dbReference type="InterPro" id="IPR036388">
    <property type="entry name" value="WH-like_DNA-bd_sf"/>
</dbReference>
<comment type="caution">
    <text evidence="6">The sequence shown here is derived from an EMBL/GenBank/DDBJ whole genome shotgun (WGS) entry which is preliminary data.</text>
</comment>
<organism evidence="6 7">
    <name type="scientific">Peptostreptococcus porci</name>
    <dbReference type="NCBI Taxonomy" id="2652282"/>
    <lineage>
        <taxon>Bacteria</taxon>
        <taxon>Bacillati</taxon>
        <taxon>Bacillota</taxon>
        <taxon>Clostridia</taxon>
        <taxon>Peptostreptococcales</taxon>
        <taxon>Peptostreptococcaceae</taxon>
        <taxon>Peptostreptococcus</taxon>
    </lineage>
</organism>
<proteinExistence type="predicted"/>
<gene>
    <name evidence="6" type="ORF">FYJ71_01710</name>
</gene>
<dbReference type="SUPFAM" id="SSF46785">
    <property type="entry name" value="Winged helix' DNA-binding domain"/>
    <property type="match status" value="1"/>
</dbReference>
<dbReference type="AlphaFoldDB" id="A0A6N7WYC6"/>
<dbReference type="SMART" id="SM00418">
    <property type="entry name" value="HTH_ARSR"/>
    <property type="match status" value="1"/>
</dbReference>
<keyword evidence="1" id="KW-0805">Transcription regulation</keyword>
<protein>
    <submittedName>
        <fullName evidence="6">Winged helix-turn-helix transcriptional regulator</fullName>
    </submittedName>
</protein>
<dbReference type="RefSeq" id="WP_154537084.1">
    <property type="nucleotide sequence ID" value="NZ_JAXFLG010000058.1"/>
</dbReference>
<evidence type="ECO:0000256" key="1">
    <source>
        <dbReference type="ARBA" id="ARBA00023015"/>
    </source>
</evidence>
<dbReference type="PROSITE" id="PS00846">
    <property type="entry name" value="HTH_ARSR_1"/>
    <property type="match status" value="1"/>
</dbReference>
<dbReference type="PANTHER" id="PTHR43132:SF6">
    <property type="entry name" value="HTH-TYPE TRANSCRIPTIONAL REPRESSOR CZRA"/>
    <property type="match status" value="1"/>
</dbReference>
<dbReference type="InterPro" id="IPR011991">
    <property type="entry name" value="ArsR-like_HTH"/>
</dbReference>
<keyword evidence="7" id="KW-1185">Reference proteome</keyword>
<evidence type="ECO:0000256" key="2">
    <source>
        <dbReference type="ARBA" id="ARBA00023125"/>
    </source>
</evidence>
<name>A0A6N7WYC6_9FIRM</name>
<dbReference type="PROSITE" id="PS50987">
    <property type="entry name" value="HTH_ARSR_2"/>
    <property type="match status" value="1"/>
</dbReference>
<dbReference type="Gene3D" id="1.10.10.10">
    <property type="entry name" value="Winged helix-like DNA-binding domain superfamily/Winged helix DNA-binding domain"/>
    <property type="match status" value="1"/>
</dbReference>
<dbReference type="Pfam" id="PF01022">
    <property type="entry name" value="HTH_5"/>
    <property type="match status" value="1"/>
</dbReference>
<evidence type="ECO:0000256" key="3">
    <source>
        <dbReference type="ARBA" id="ARBA00023163"/>
    </source>
</evidence>
<dbReference type="NCBIfam" id="NF033788">
    <property type="entry name" value="HTH_metalloreg"/>
    <property type="match status" value="1"/>
</dbReference>
<dbReference type="PRINTS" id="PR00778">
    <property type="entry name" value="HTHARSR"/>
</dbReference>
<dbReference type="InterPro" id="IPR036390">
    <property type="entry name" value="WH_DNA-bd_sf"/>
</dbReference>
<dbReference type="InterPro" id="IPR051011">
    <property type="entry name" value="Metal_resp_trans_reg"/>
</dbReference>
<evidence type="ECO:0000256" key="4">
    <source>
        <dbReference type="ARBA" id="ARBA00043263"/>
    </source>
</evidence>
<keyword evidence="2" id="KW-0238">DNA-binding</keyword>
<keyword evidence="3" id="KW-0804">Transcription</keyword>
<accession>A0A6N7WYC6</accession>